<feature type="transmembrane region" description="Helical" evidence="1">
    <location>
        <begin position="53"/>
        <end position="73"/>
    </location>
</feature>
<keyword evidence="1" id="KW-0472">Membrane</keyword>
<evidence type="ECO:0000256" key="1">
    <source>
        <dbReference type="SAM" id="Phobius"/>
    </source>
</evidence>
<dbReference type="Proteomes" id="UP000619486">
    <property type="component" value="Unassembled WGS sequence"/>
</dbReference>
<feature type="transmembrane region" description="Helical" evidence="1">
    <location>
        <begin position="115"/>
        <end position="133"/>
    </location>
</feature>
<keyword evidence="1" id="KW-1133">Transmembrane helix</keyword>
<accession>A0A918H7M2</accession>
<dbReference type="AlphaFoldDB" id="A0A918H7M2"/>
<keyword evidence="1" id="KW-0812">Transmembrane</keyword>
<proteinExistence type="predicted"/>
<feature type="transmembrane region" description="Helical" evidence="1">
    <location>
        <begin position="85"/>
        <end position="109"/>
    </location>
</feature>
<evidence type="ECO:0000313" key="3">
    <source>
        <dbReference type="Proteomes" id="UP000619486"/>
    </source>
</evidence>
<feature type="transmembrane region" description="Helical" evidence="1">
    <location>
        <begin position="28"/>
        <end position="47"/>
    </location>
</feature>
<reference evidence="2" key="1">
    <citation type="journal article" date="2014" name="Int. J. Syst. Evol. Microbiol.">
        <title>Complete genome sequence of Corynebacterium casei LMG S-19264T (=DSM 44701T), isolated from a smear-ripened cheese.</title>
        <authorList>
            <consortium name="US DOE Joint Genome Institute (JGI-PGF)"/>
            <person name="Walter F."/>
            <person name="Albersmeier A."/>
            <person name="Kalinowski J."/>
            <person name="Ruckert C."/>
        </authorList>
    </citation>
    <scope>NUCLEOTIDE SEQUENCE</scope>
    <source>
        <strain evidence="2">JCM 3172</strain>
    </source>
</reference>
<gene>
    <name evidence="2" type="ORF">GCM10014713_40110</name>
</gene>
<evidence type="ECO:0000313" key="2">
    <source>
        <dbReference type="EMBL" id="GGT42370.1"/>
    </source>
</evidence>
<comment type="caution">
    <text evidence="2">The sequence shown here is derived from an EMBL/GenBank/DDBJ whole genome shotgun (WGS) entry which is preliminary data.</text>
</comment>
<protein>
    <submittedName>
        <fullName evidence="2">Uncharacterized protein</fullName>
    </submittedName>
</protein>
<organism evidence="2 3">
    <name type="scientific">Streptomyces purpureus</name>
    <dbReference type="NCBI Taxonomy" id="1951"/>
    <lineage>
        <taxon>Bacteria</taxon>
        <taxon>Bacillati</taxon>
        <taxon>Actinomycetota</taxon>
        <taxon>Actinomycetes</taxon>
        <taxon>Kitasatosporales</taxon>
        <taxon>Streptomycetaceae</taxon>
        <taxon>Streptomyces</taxon>
    </lineage>
</organism>
<keyword evidence="3" id="KW-1185">Reference proteome</keyword>
<reference evidence="2" key="2">
    <citation type="submission" date="2020-09" db="EMBL/GenBank/DDBJ databases">
        <authorList>
            <person name="Sun Q."/>
            <person name="Ohkuma M."/>
        </authorList>
    </citation>
    <scope>NUCLEOTIDE SEQUENCE</scope>
    <source>
        <strain evidence="2">JCM 3172</strain>
    </source>
</reference>
<dbReference type="RefSeq" id="WP_019884514.1">
    <property type="nucleotide sequence ID" value="NZ_BMQQ01000015.1"/>
</dbReference>
<name>A0A918H7M2_9ACTN</name>
<dbReference type="EMBL" id="BMQQ01000015">
    <property type="protein sequence ID" value="GGT42370.1"/>
    <property type="molecule type" value="Genomic_DNA"/>
</dbReference>
<sequence length="139" mass="14895">MSEFADATEALGRSLRLEKAARRGSDWYLRYLAVFAAAQLVLVPAVLLGHDTWVMPAALGLYVVAVAGLSVYATRQRSVRRRFGVRHTVTVAVWGLLYAATLALGFTAFPDSAGFTAVAAVVCSVPLAVGAWLERRQGA</sequence>